<feature type="transmembrane region" description="Helical" evidence="1">
    <location>
        <begin position="155"/>
        <end position="174"/>
    </location>
</feature>
<feature type="transmembrane region" description="Helical" evidence="1">
    <location>
        <begin position="12"/>
        <end position="35"/>
    </location>
</feature>
<keyword evidence="1" id="KW-0472">Membrane</keyword>
<gene>
    <name evidence="2" type="ORF">EGW08_008764</name>
</gene>
<keyword evidence="1" id="KW-1133">Transmembrane helix</keyword>
<accession>A0A3S1BLA6</accession>
<protein>
    <submittedName>
        <fullName evidence="2">Uncharacterized protein</fullName>
    </submittedName>
</protein>
<evidence type="ECO:0000256" key="1">
    <source>
        <dbReference type="SAM" id="Phobius"/>
    </source>
</evidence>
<dbReference type="Gene3D" id="1.20.140.150">
    <property type="match status" value="1"/>
</dbReference>
<keyword evidence="1" id="KW-0812">Transmembrane</keyword>
<dbReference type="Proteomes" id="UP000271974">
    <property type="component" value="Unassembled WGS sequence"/>
</dbReference>
<evidence type="ECO:0000313" key="2">
    <source>
        <dbReference type="EMBL" id="RUS83448.1"/>
    </source>
</evidence>
<sequence length="181" mass="19870">MGLGETSVKWRCAVFLSFIGFIMMIAAVASTYFAVVEIIPNLDRHIGFWYICDDTKTYSCQDFVEYLNDIEEGSDWVHGCRALVVIGMIIEGLTIVVSVYMAYMAAGMNIGHMVAACADFVSVVVNMIGGLVFLANSMDILQSQLEMDSDPSWSFVLFIIAQGLFLTAGGIQILEACRTDS</sequence>
<dbReference type="EMBL" id="RQTK01000242">
    <property type="protein sequence ID" value="RUS83448.1"/>
    <property type="molecule type" value="Genomic_DNA"/>
</dbReference>
<feature type="transmembrane region" description="Helical" evidence="1">
    <location>
        <begin position="82"/>
        <end position="103"/>
    </location>
</feature>
<reference evidence="2 3" key="1">
    <citation type="submission" date="2019-01" db="EMBL/GenBank/DDBJ databases">
        <title>A draft genome assembly of the solar-powered sea slug Elysia chlorotica.</title>
        <authorList>
            <person name="Cai H."/>
            <person name="Li Q."/>
            <person name="Fang X."/>
            <person name="Li J."/>
            <person name="Curtis N.E."/>
            <person name="Altenburger A."/>
            <person name="Shibata T."/>
            <person name="Feng M."/>
            <person name="Maeda T."/>
            <person name="Schwartz J.A."/>
            <person name="Shigenobu S."/>
            <person name="Lundholm N."/>
            <person name="Nishiyama T."/>
            <person name="Yang H."/>
            <person name="Hasebe M."/>
            <person name="Li S."/>
            <person name="Pierce S.K."/>
            <person name="Wang J."/>
        </authorList>
    </citation>
    <scope>NUCLEOTIDE SEQUENCE [LARGE SCALE GENOMIC DNA]</scope>
    <source>
        <strain evidence="2">EC2010</strain>
        <tissue evidence="2">Whole organism of an adult</tissue>
    </source>
</reference>
<keyword evidence="3" id="KW-1185">Reference proteome</keyword>
<dbReference type="AlphaFoldDB" id="A0A3S1BLA6"/>
<comment type="caution">
    <text evidence="2">The sequence shown here is derived from an EMBL/GenBank/DDBJ whole genome shotgun (WGS) entry which is preliminary data.</text>
</comment>
<organism evidence="2 3">
    <name type="scientific">Elysia chlorotica</name>
    <name type="common">Eastern emerald elysia</name>
    <name type="synonym">Sea slug</name>
    <dbReference type="NCBI Taxonomy" id="188477"/>
    <lineage>
        <taxon>Eukaryota</taxon>
        <taxon>Metazoa</taxon>
        <taxon>Spiralia</taxon>
        <taxon>Lophotrochozoa</taxon>
        <taxon>Mollusca</taxon>
        <taxon>Gastropoda</taxon>
        <taxon>Heterobranchia</taxon>
        <taxon>Euthyneura</taxon>
        <taxon>Panpulmonata</taxon>
        <taxon>Sacoglossa</taxon>
        <taxon>Placobranchoidea</taxon>
        <taxon>Plakobranchidae</taxon>
        <taxon>Elysia</taxon>
    </lineage>
</organism>
<dbReference type="OrthoDB" id="6070670at2759"/>
<proteinExistence type="predicted"/>
<evidence type="ECO:0000313" key="3">
    <source>
        <dbReference type="Proteomes" id="UP000271974"/>
    </source>
</evidence>
<feature type="transmembrane region" description="Helical" evidence="1">
    <location>
        <begin position="110"/>
        <end position="135"/>
    </location>
</feature>
<name>A0A3S1BLA6_ELYCH</name>